<dbReference type="PANTHER" id="PTHR12136:SF91">
    <property type="entry name" value="PROTEIN ENHANCED DISEASE RESISTANCE 2-LIKE"/>
    <property type="match status" value="1"/>
</dbReference>
<reference evidence="3" key="1">
    <citation type="submission" date="2016-03" db="EMBL/GenBank/DDBJ databases">
        <title>Mechanisms controlling the formation of the plant cell surface in tip-growing cells are functionally conserved among land plants.</title>
        <authorList>
            <person name="Honkanen S."/>
            <person name="Jones V.A."/>
            <person name="Morieri G."/>
            <person name="Champion C."/>
            <person name="Hetherington A.J."/>
            <person name="Kelly S."/>
            <person name="Saint-Marcoux D."/>
            <person name="Proust H."/>
            <person name="Prescott H."/>
            <person name="Dolan L."/>
        </authorList>
    </citation>
    <scope>NUCLEOTIDE SEQUENCE [LARGE SCALE GENOMIC DNA]</scope>
    <source>
        <tissue evidence="3">Whole gametophyte</tissue>
    </source>
</reference>
<proteinExistence type="predicted"/>
<dbReference type="AlphaFoldDB" id="A0A176WAH4"/>
<dbReference type="Proteomes" id="UP000077202">
    <property type="component" value="Unassembled WGS sequence"/>
</dbReference>
<dbReference type="Pfam" id="PF07059">
    <property type="entry name" value="EDR2_C"/>
    <property type="match status" value="1"/>
</dbReference>
<feature type="region of interest" description="Disordered" evidence="1">
    <location>
        <begin position="18"/>
        <end position="52"/>
    </location>
</feature>
<evidence type="ECO:0000313" key="3">
    <source>
        <dbReference type="EMBL" id="OAE30158.1"/>
    </source>
</evidence>
<keyword evidence="4" id="KW-1185">Reference proteome</keyword>
<organism evidence="3 4">
    <name type="scientific">Marchantia polymorpha subsp. ruderalis</name>
    <dbReference type="NCBI Taxonomy" id="1480154"/>
    <lineage>
        <taxon>Eukaryota</taxon>
        <taxon>Viridiplantae</taxon>
        <taxon>Streptophyta</taxon>
        <taxon>Embryophyta</taxon>
        <taxon>Marchantiophyta</taxon>
        <taxon>Marchantiopsida</taxon>
        <taxon>Marchantiidae</taxon>
        <taxon>Marchantiales</taxon>
        <taxon>Marchantiaceae</taxon>
        <taxon>Marchantia</taxon>
    </lineage>
</organism>
<name>A0A176WAH4_MARPO</name>
<protein>
    <recommendedName>
        <fullName evidence="2">Protein ENHANCED DISEASE RESISTANCE 2 C-terminal domain-containing protein</fullName>
    </recommendedName>
</protein>
<dbReference type="EMBL" id="LVLJ01001351">
    <property type="protein sequence ID" value="OAE30158.1"/>
    <property type="molecule type" value="Genomic_DNA"/>
</dbReference>
<feature type="region of interest" description="Disordered" evidence="1">
    <location>
        <begin position="101"/>
        <end position="137"/>
    </location>
</feature>
<comment type="caution">
    <text evidence="3">The sequence shown here is derived from an EMBL/GenBank/DDBJ whole genome shotgun (WGS) entry which is preliminary data.</text>
</comment>
<sequence length="472" mass="52370">MGSALTWWSLRRFRENNRRHAEHRRREEEEEEERRGEEPGAHLPRTVQNSGRPRVLTTVKPTAWPATGSPALTRVTSCSFGGLFRKACEGRVVTTHWAPAPTVEVPGGAWKSRLRDGGPRGESDSERHRDREREREGNCCGVKRKSEIVSIGEARGSIAIAMEKVCQLSIEVEDEAEVEKLDWKETIKKGLSLQEVDLESGKNGWGSPPGSYFNVRAANYFVKRMKCPAGDSLLKPLGVDWLKSTGKLEHVMAHPGNLVRQVLDKAQEKGEALKSFIFAVNLQIPGKDHHSAVFYFVTEEPIRQGSLLYRFIHEDDAFRNSRFKLINRIVRGPWIVKAAAGNHAACLLGRALTCHYVKGPNYLEIDVDIASSTVANAILHLALGYVTSVVVDLAFLVESQADDELPEKLLGAVRVAHMEISSASTLELLPETPSSDKCQTPTFQLGGLSWRKLGRSFTFGKAGKVDAEEDAS</sequence>
<dbReference type="InterPro" id="IPR009769">
    <property type="entry name" value="EDR2_C"/>
</dbReference>
<feature type="domain" description="Protein ENHANCED DISEASE RESISTANCE 2 C-terminal" evidence="2">
    <location>
        <begin position="205"/>
        <end position="419"/>
    </location>
</feature>
<evidence type="ECO:0000259" key="2">
    <source>
        <dbReference type="Pfam" id="PF07059"/>
    </source>
</evidence>
<gene>
    <name evidence="3" type="ORF">AXG93_4295s1120</name>
</gene>
<evidence type="ECO:0000313" key="4">
    <source>
        <dbReference type="Proteomes" id="UP000077202"/>
    </source>
</evidence>
<evidence type="ECO:0000256" key="1">
    <source>
        <dbReference type="SAM" id="MobiDB-lite"/>
    </source>
</evidence>
<dbReference type="PANTHER" id="PTHR12136">
    <property type="entry name" value="ENHANCED DISEASE RESISTANCE-RELATED"/>
    <property type="match status" value="1"/>
</dbReference>
<feature type="compositionally biased region" description="Basic and acidic residues" evidence="1">
    <location>
        <begin position="113"/>
        <end position="137"/>
    </location>
</feature>
<feature type="compositionally biased region" description="Basic and acidic residues" evidence="1">
    <location>
        <begin position="18"/>
        <end position="40"/>
    </location>
</feature>
<accession>A0A176WAH4</accession>
<dbReference type="InterPro" id="IPR045096">
    <property type="entry name" value="EDR2-like"/>
</dbReference>